<evidence type="ECO:0000313" key="2">
    <source>
        <dbReference type="EMBL" id="KAA8903686.1"/>
    </source>
</evidence>
<dbReference type="Gene3D" id="3.90.280.10">
    <property type="entry name" value="PEBP-like"/>
    <property type="match status" value="1"/>
</dbReference>
<dbReference type="EMBL" id="SWFT01000066">
    <property type="protein sequence ID" value="KAA8903686.1"/>
    <property type="molecule type" value="Genomic_DNA"/>
</dbReference>
<dbReference type="GO" id="GO:0046578">
    <property type="term" value="P:regulation of Ras protein signal transduction"/>
    <property type="evidence" value="ECO:0007669"/>
    <property type="project" value="TreeGrafter"/>
</dbReference>
<reference evidence="2 3" key="1">
    <citation type="submission" date="2019-07" db="EMBL/GenBank/DDBJ databases">
        <title>Genome assembly of two rare yeast pathogens: Diutina rugosa and Trichomonascus ciferrii.</title>
        <authorList>
            <person name="Mixao V."/>
            <person name="Saus E."/>
            <person name="Hansen A."/>
            <person name="Lass-Flor C."/>
            <person name="Gabaldon T."/>
        </authorList>
    </citation>
    <scope>NUCLEOTIDE SEQUENCE [LARGE SCALE GENOMIC DNA]</scope>
    <source>
        <strain evidence="2 3">CBS 613</strain>
    </source>
</reference>
<dbReference type="GeneID" id="54780848"/>
<dbReference type="Proteomes" id="UP000449547">
    <property type="component" value="Unassembled WGS sequence"/>
</dbReference>
<dbReference type="InterPro" id="IPR008914">
    <property type="entry name" value="PEBP"/>
</dbReference>
<dbReference type="InterPro" id="IPR036610">
    <property type="entry name" value="PEBP-like_sf"/>
</dbReference>
<dbReference type="OrthoDB" id="2506647at2759"/>
<comment type="similarity">
    <text evidence="1">Belongs to the phosphatidylethanolamine-binding protein family.</text>
</comment>
<proteinExistence type="inferred from homology"/>
<dbReference type="PANTHER" id="PTHR11362">
    <property type="entry name" value="PHOSPHATIDYLETHANOLAMINE-BINDING PROTEIN"/>
    <property type="match status" value="1"/>
</dbReference>
<accession>A0A642USG9</accession>
<comment type="caution">
    <text evidence="2">The sequence shown here is derived from an EMBL/GenBank/DDBJ whole genome shotgun (WGS) entry which is preliminary data.</text>
</comment>
<dbReference type="PROSITE" id="PS01220">
    <property type="entry name" value="PBP"/>
    <property type="match status" value="1"/>
</dbReference>
<dbReference type="AlphaFoldDB" id="A0A642USG9"/>
<dbReference type="Pfam" id="PF01161">
    <property type="entry name" value="PBP"/>
    <property type="match status" value="1"/>
</dbReference>
<dbReference type="GO" id="GO:0030414">
    <property type="term" value="F:peptidase inhibitor activity"/>
    <property type="evidence" value="ECO:0007669"/>
    <property type="project" value="TreeGrafter"/>
</dbReference>
<dbReference type="InterPro" id="IPR035810">
    <property type="entry name" value="PEBP_euk"/>
</dbReference>
<keyword evidence="3" id="KW-1185">Reference proteome</keyword>
<evidence type="ECO:0000313" key="3">
    <source>
        <dbReference type="Proteomes" id="UP000449547"/>
    </source>
</evidence>
<dbReference type="InterPro" id="IPR001858">
    <property type="entry name" value="Phosphatidylethanolamine-bd_CS"/>
</dbReference>
<dbReference type="GO" id="GO:0030162">
    <property type="term" value="P:regulation of proteolysis"/>
    <property type="evidence" value="ECO:0007669"/>
    <property type="project" value="TreeGrafter"/>
</dbReference>
<protein>
    <recommendedName>
        <fullName evidence="4">Phosphatidylethanolamine-binding protein</fullName>
    </recommendedName>
</protein>
<name>A0A642USG9_DIURU</name>
<sequence length="232" mass="25621">MLSRCLRPALGPWRTFAPSVASRSLITISQSLNESYTTHKIVPDVVDEFDTQGLLSVDYDNGNRVTLGNELAVDATQNTPRVSFTLNSPNQDGTTESFEPEDKFMVVLTDPDAPSNHDHKWSEYCHWIATDIPLSPPANKEDVIHTLDIANATQLVPYEGPAPPPSTGKHRYVFLLYKQAQAAKLHPPKDRPTWGTGVAGSGVRDWINKYGAGSKLLGVNFFYAKNPVQEES</sequence>
<dbReference type="GO" id="GO:0005543">
    <property type="term" value="F:phospholipid binding"/>
    <property type="evidence" value="ECO:0007669"/>
    <property type="project" value="TreeGrafter"/>
</dbReference>
<evidence type="ECO:0008006" key="4">
    <source>
        <dbReference type="Google" id="ProtNLM"/>
    </source>
</evidence>
<dbReference type="CDD" id="cd00866">
    <property type="entry name" value="PEBP_euk"/>
    <property type="match status" value="1"/>
</dbReference>
<gene>
    <name evidence="2" type="ORF">DIURU_002197</name>
</gene>
<evidence type="ECO:0000256" key="1">
    <source>
        <dbReference type="ARBA" id="ARBA00007091"/>
    </source>
</evidence>
<dbReference type="RefSeq" id="XP_034012892.1">
    <property type="nucleotide sequence ID" value="XM_034154822.1"/>
</dbReference>
<dbReference type="SUPFAM" id="SSF49777">
    <property type="entry name" value="PEBP-like"/>
    <property type="match status" value="1"/>
</dbReference>
<dbReference type="PANTHER" id="PTHR11362:SF148">
    <property type="entry name" value="CARBOXYPEPTIDASE Y INHIBITOR"/>
    <property type="match status" value="1"/>
</dbReference>
<organism evidence="2 3">
    <name type="scientific">Diutina rugosa</name>
    <name type="common">Yeast</name>
    <name type="synonym">Candida rugosa</name>
    <dbReference type="NCBI Taxonomy" id="5481"/>
    <lineage>
        <taxon>Eukaryota</taxon>
        <taxon>Fungi</taxon>
        <taxon>Dikarya</taxon>
        <taxon>Ascomycota</taxon>
        <taxon>Saccharomycotina</taxon>
        <taxon>Pichiomycetes</taxon>
        <taxon>Debaryomycetaceae</taxon>
        <taxon>Diutina</taxon>
    </lineage>
</organism>
<dbReference type="VEuPathDB" id="FungiDB:DIURU_002197"/>
<dbReference type="OMA" id="HIDKRTR"/>